<feature type="domain" description="Biotin synthase auxiliary protein C-terminal" evidence="10">
    <location>
        <begin position="47"/>
        <end position="61"/>
    </location>
</feature>
<comment type="caution">
    <text evidence="11">The sequence shown here is derived from an EMBL/GenBank/DDBJ whole genome shotgun (WGS) entry which is preliminary data.</text>
</comment>
<keyword evidence="4" id="KW-0408">Iron</keyword>
<feature type="compositionally biased region" description="Low complexity" evidence="9">
    <location>
        <begin position="1"/>
        <end position="18"/>
    </location>
</feature>
<dbReference type="InterPro" id="IPR058605">
    <property type="entry name" value="BsaP_C"/>
</dbReference>
<comment type="function">
    <text evidence="6">Required for the activity of the biotin synthase BioB.</text>
</comment>
<dbReference type="AlphaFoldDB" id="X7YNN4"/>
<evidence type="ECO:0000256" key="8">
    <source>
        <dbReference type="ARBA" id="ARBA00093796"/>
    </source>
</evidence>
<keyword evidence="2" id="KW-0479">Metal-binding</keyword>
<comment type="similarity">
    <text evidence="7">Belongs to the BsaP family.</text>
</comment>
<accession>X7YNN4</accession>
<organism evidence="11">
    <name type="scientific">Mycobacterium xenopi 4042</name>
    <dbReference type="NCBI Taxonomy" id="1299334"/>
    <lineage>
        <taxon>Bacteria</taxon>
        <taxon>Bacillati</taxon>
        <taxon>Actinomycetota</taxon>
        <taxon>Actinomycetes</taxon>
        <taxon>Mycobacteriales</taxon>
        <taxon>Mycobacteriaceae</taxon>
        <taxon>Mycobacterium</taxon>
    </lineage>
</organism>
<evidence type="ECO:0000259" key="10">
    <source>
        <dbReference type="Pfam" id="PF26519"/>
    </source>
</evidence>
<reference evidence="11" key="1">
    <citation type="submission" date="2014-01" db="EMBL/GenBank/DDBJ databases">
        <authorList>
            <person name="Brown-Elliot B."/>
            <person name="Wallace R."/>
            <person name="Lenaerts A."/>
            <person name="Ordway D."/>
            <person name="DeGroote M.A."/>
            <person name="Parker T."/>
            <person name="Sizemore C."/>
            <person name="Tallon L.J."/>
            <person name="Sadzewicz L.K."/>
            <person name="Sengamalay N."/>
            <person name="Fraser C.M."/>
            <person name="Hine E."/>
            <person name="Shefchek K.A."/>
            <person name="Das S.P."/>
            <person name="Tettelin H."/>
        </authorList>
    </citation>
    <scope>NUCLEOTIDE SEQUENCE [LARGE SCALE GENOMIC DNA]</scope>
    <source>
        <strain evidence="11">4042</strain>
    </source>
</reference>
<comment type="cofactor">
    <cofactor evidence="1">
        <name>iron-sulfur cluster</name>
        <dbReference type="ChEBI" id="CHEBI:30408"/>
    </cofactor>
</comment>
<evidence type="ECO:0000256" key="4">
    <source>
        <dbReference type="ARBA" id="ARBA00023004"/>
    </source>
</evidence>
<sequence>MVRDLPAPLGAGATTSTPGPGGHLGIAARRRLGLEPPRFCAECGRRMVVQVRPDGWWAKCSGTAGWTPPTWKRGDERAPFG</sequence>
<dbReference type="PATRIC" id="fig|1299334.3.peg.9331"/>
<name>X7YNN4_MYCXE</name>
<protein>
    <recommendedName>
        <fullName evidence="8">Biotin synthase auxiliary protein</fullName>
    </recommendedName>
</protein>
<evidence type="ECO:0000256" key="2">
    <source>
        <dbReference type="ARBA" id="ARBA00022723"/>
    </source>
</evidence>
<dbReference type="Pfam" id="PF26519">
    <property type="entry name" value="BsaP"/>
    <property type="match status" value="1"/>
</dbReference>
<evidence type="ECO:0000256" key="7">
    <source>
        <dbReference type="ARBA" id="ARBA00093780"/>
    </source>
</evidence>
<keyword evidence="3" id="KW-0093">Biotin biosynthesis</keyword>
<keyword evidence="5" id="KW-0411">Iron-sulfur</keyword>
<proteinExistence type="inferred from homology"/>
<evidence type="ECO:0000256" key="3">
    <source>
        <dbReference type="ARBA" id="ARBA00022756"/>
    </source>
</evidence>
<gene>
    <name evidence="11" type="ORF">I553_9839</name>
</gene>
<feature type="region of interest" description="Disordered" evidence="9">
    <location>
        <begin position="1"/>
        <end position="23"/>
    </location>
</feature>
<evidence type="ECO:0000256" key="9">
    <source>
        <dbReference type="SAM" id="MobiDB-lite"/>
    </source>
</evidence>
<evidence type="ECO:0000256" key="5">
    <source>
        <dbReference type="ARBA" id="ARBA00023014"/>
    </source>
</evidence>
<evidence type="ECO:0000256" key="6">
    <source>
        <dbReference type="ARBA" id="ARBA00093761"/>
    </source>
</evidence>
<evidence type="ECO:0000256" key="1">
    <source>
        <dbReference type="ARBA" id="ARBA00001915"/>
    </source>
</evidence>
<dbReference type="EMBL" id="JAOB01000090">
    <property type="protein sequence ID" value="EUA08782.1"/>
    <property type="molecule type" value="Genomic_DNA"/>
</dbReference>
<evidence type="ECO:0000313" key="11">
    <source>
        <dbReference type="EMBL" id="EUA08782.1"/>
    </source>
</evidence>